<dbReference type="AlphaFoldDB" id="A0A6N2YVF4"/>
<organism evidence="2">
    <name type="scientific">Mediterraneibacter gnavus</name>
    <name type="common">Ruminococcus gnavus</name>
    <dbReference type="NCBI Taxonomy" id="33038"/>
    <lineage>
        <taxon>Bacteria</taxon>
        <taxon>Bacillati</taxon>
        <taxon>Bacillota</taxon>
        <taxon>Clostridia</taxon>
        <taxon>Lachnospirales</taxon>
        <taxon>Lachnospiraceae</taxon>
        <taxon>Mediterraneibacter</taxon>
    </lineage>
</organism>
<proteinExistence type="predicted"/>
<reference evidence="2" key="1">
    <citation type="submission" date="2019-11" db="EMBL/GenBank/DDBJ databases">
        <authorList>
            <person name="Feng L."/>
        </authorList>
    </citation>
    <scope>NUCLEOTIDE SEQUENCE</scope>
    <source>
        <strain evidence="2">RgnavusLFYP36</strain>
    </source>
</reference>
<accession>A0A6N2YVF4</accession>
<evidence type="ECO:0000256" key="1">
    <source>
        <dbReference type="SAM" id="Phobius"/>
    </source>
</evidence>
<keyword evidence="1" id="KW-1133">Transmembrane helix</keyword>
<evidence type="ECO:0000313" key="2">
    <source>
        <dbReference type="EMBL" id="VYT70949.1"/>
    </source>
</evidence>
<keyword evidence="1" id="KW-0812">Transmembrane</keyword>
<sequence>MKNPCKYRRTVWMFTRIFLILKILSGNLFEILYAVSRKIQRAIQRL</sequence>
<name>A0A6N2YVF4_MEDGN</name>
<feature type="transmembrane region" description="Helical" evidence="1">
    <location>
        <begin position="12"/>
        <end position="35"/>
    </location>
</feature>
<protein>
    <submittedName>
        <fullName evidence="2">Uncharacterized protein</fullName>
    </submittedName>
</protein>
<keyword evidence="1" id="KW-0472">Membrane</keyword>
<dbReference type="EMBL" id="CACRUU010000015">
    <property type="protein sequence ID" value="VYT70949.1"/>
    <property type="molecule type" value="Genomic_DNA"/>
</dbReference>
<gene>
    <name evidence="2" type="ORF">RGLFYP36_02988</name>
</gene>